<reference evidence="15 16" key="1">
    <citation type="submission" date="2014-04" db="EMBL/GenBank/DDBJ databases">
        <authorList>
            <consortium name="DOE Joint Genome Institute"/>
            <person name="Kuo A."/>
            <person name="Girlanda M."/>
            <person name="Perotto S."/>
            <person name="Kohler A."/>
            <person name="Nagy L.G."/>
            <person name="Floudas D."/>
            <person name="Copeland A."/>
            <person name="Barry K.W."/>
            <person name="Cichocki N."/>
            <person name="Veneault-Fourrey C."/>
            <person name="LaButti K."/>
            <person name="Lindquist E.A."/>
            <person name="Lipzen A."/>
            <person name="Lundell T."/>
            <person name="Morin E."/>
            <person name="Murat C."/>
            <person name="Sun H."/>
            <person name="Tunlid A."/>
            <person name="Henrissat B."/>
            <person name="Grigoriev I.V."/>
            <person name="Hibbett D.S."/>
            <person name="Martin F."/>
            <person name="Nordberg H.P."/>
            <person name="Cantor M.N."/>
            <person name="Hua S.X."/>
        </authorList>
    </citation>
    <scope>NUCLEOTIDE SEQUENCE [LARGE SCALE GENOMIC DNA]</scope>
    <source>
        <strain evidence="15 16">MUT 4182</strain>
    </source>
</reference>
<comment type="function">
    <text evidence="9">Acts as a component of the peripheral membrane COG complex that is involved in intra-Golgi protein trafficking. COG is located at the cis-Golgi, and regulates tethering of retrograde intra-Golgi vesicles and possibly a number of other membrane trafficking events.</text>
</comment>
<evidence type="ECO:0000256" key="7">
    <source>
        <dbReference type="ARBA" id="ARBA00023136"/>
    </source>
</evidence>
<feature type="compositionally biased region" description="Acidic residues" evidence="12">
    <location>
        <begin position="102"/>
        <end position="114"/>
    </location>
</feature>
<feature type="domain" description="Conserved oligomeric complex COG6 N-terminal" evidence="13">
    <location>
        <begin position="140"/>
        <end position="243"/>
    </location>
</feature>
<evidence type="ECO:0000256" key="10">
    <source>
        <dbReference type="RuleBase" id="RU365075"/>
    </source>
</evidence>
<dbReference type="HOGENOM" id="CLU_011361_2_0_1"/>
<keyword evidence="4 10" id="KW-0813">Transport</keyword>
<gene>
    <name evidence="15" type="ORF">M407DRAFT_13375</name>
</gene>
<dbReference type="GO" id="GO:0017119">
    <property type="term" value="C:Golgi transport complex"/>
    <property type="evidence" value="ECO:0007669"/>
    <property type="project" value="UniProtKB-UniRule"/>
</dbReference>
<evidence type="ECO:0000256" key="5">
    <source>
        <dbReference type="ARBA" id="ARBA00022927"/>
    </source>
</evidence>
<feature type="coiled-coil region" evidence="11">
    <location>
        <begin position="179"/>
        <end position="213"/>
    </location>
</feature>
<evidence type="ECO:0000256" key="4">
    <source>
        <dbReference type="ARBA" id="ARBA00022448"/>
    </source>
</evidence>
<dbReference type="OrthoDB" id="272987at2759"/>
<evidence type="ECO:0000256" key="11">
    <source>
        <dbReference type="SAM" id="Coils"/>
    </source>
</evidence>
<evidence type="ECO:0000256" key="2">
    <source>
        <dbReference type="ARBA" id="ARBA00011023"/>
    </source>
</evidence>
<evidence type="ECO:0000256" key="1">
    <source>
        <dbReference type="ARBA" id="ARBA00004395"/>
    </source>
</evidence>
<dbReference type="SMART" id="SM01087">
    <property type="entry name" value="COG6"/>
    <property type="match status" value="1"/>
</dbReference>
<feature type="region of interest" description="Disordered" evidence="12">
    <location>
        <begin position="682"/>
        <end position="711"/>
    </location>
</feature>
<feature type="compositionally biased region" description="Basic and acidic residues" evidence="12">
    <location>
        <begin position="92"/>
        <end position="101"/>
    </location>
</feature>
<evidence type="ECO:0000259" key="13">
    <source>
        <dbReference type="Pfam" id="PF06419"/>
    </source>
</evidence>
<feature type="compositionally biased region" description="Polar residues" evidence="12">
    <location>
        <begin position="17"/>
        <end position="39"/>
    </location>
</feature>
<dbReference type="GO" id="GO:0000139">
    <property type="term" value="C:Golgi membrane"/>
    <property type="evidence" value="ECO:0007669"/>
    <property type="project" value="UniProtKB-SubCell"/>
</dbReference>
<keyword evidence="11" id="KW-0175">Coiled coil</keyword>
<dbReference type="GO" id="GO:0015031">
    <property type="term" value="P:protein transport"/>
    <property type="evidence" value="ECO:0007669"/>
    <property type="project" value="UniProtKB-KW"/>
</dbReference>
<sequence>MKSPGVASPSARGPPSALTTPSFFHTPPGNNRLPSTIPSKNPLALRLYKVLGANYSDASTKEALETLSSFYSPVAATEPGASASMLGAPVLKEPDRLTRDGPEDEEEEEEPDEVWGAEYARKARRKQTEMEQPVDGELALRARKGLRRDIETKLAESSRKFLTAFAEVDKKLDILQVHVGEMQTRCDEAQSKLQATNESCKHLLDRAEGLRAQREATAARQSIISLFLSRFTLTEEETQAVASRDVPVGPQVFAAMDRIEKIRIDCRVLMSGEEGETKAGLDIMSLTASLLDQAYNKLARWTSFEFRQMGKDASLDVAPLMQEAVLRLRQRPELLNDSLKILTEVRQATLLSSFLEALTRGGPGGLPRPIELHAHDPTRYVGDMLAWVHQAMAGEREFLESLFGVRGDNRMVGSVRQAKGTEEEEYVAKLMDGDLEKLSMPLRVRVLQTVKSQEGSITAYKIANLLQFYLLTVSRTVGEEALLSKTLKAITDAAYQVFFDTIDAQGRSLLRFLHPPDSDLSPPLALRDSSQVLREIMAVYDSSLLGDEDPTEREAAFAQILEAAVDPAMEMCKRMSDLREGMPTWDKAVFLVNCTTYMQNMLQAYSFTSTHVALLQKEVDRNIRTMVTEHSAFFLKESGLEPIVQAMDSKPEDTPLSRLPSASSQALTAALTQFDSFLSTLDPSSSPRLSLLSPWRHRDSSSKRGASAPASKVGNDATVQVYRIGCLAKILGPGWGGRVHGVGVGCLEEFEKSLKLALGT</sequence>
<dbReference type="AlphaFoldDB" id="A0A0C3QYX0"/>
<comment type="subcellular location">
    <subcellularLocation>
        <location evidence="1 10">Golgi apparatus membrane</location>
        <topology evidence="1 10">Peripheral membrane protein</topology>
    </subcellularLocation>
</comment>
<keyword evidence="5 10" id="KW-0653">Protein transport</keyword>
<dbReference type="EMBL" id="KN822942">
    <property type="protein sequence ID" value="KIO34549.1"/>
    <property type="molecule type" value="Genomic_DNA"/>
</dbReference>
<keyword evidence="6 10" id="KW-0333">Golgi apparatus</keyword>
<evidence type="ECO:0000256" key="6">
    <source>
        <dbReference type="ARBA" id="ARBA00023034"/>
    </source>
</evidence>
<comment type="subunit">
    <text evidence="10">Component of the conserved oligomeric Golgi complex.</text>
</comment>
<evidence type="ECO:0000256" key="12">
    <source>
        <dbReference type="SAM" id="MobiDB-lite"/>
    </source>
</evidence>
<reference evidence="16" key="2">
    <citation type="submission" date="2015-01" db="EMBL/GenBank/DDBJ databases">
        <title>Evolutionary Origins and Diversification of the Mycorrhizal Mutualists.</title>
        <authorList>
            <consortium name="DOE Joint Genome Institute"/>
            <consortium name="Mycorrhizal Genomics Consortium"/>
            <person name="Kohler A."/>
            <person name="Kuo A."/>
            <person name="Nagy L.G."/>
            <person name="Floudas D."/>
            <person name="Copeland A."/>
            <person name="Barry K.W."/>
            <person name="Cichocki N."/>
            <person name="Veneault-Fourrey C."/>
            <person name="LaButti K."/>
            <person name="Lindquist E.A."/>
            <person name="Lipzen A."/>
            <person name="Lundell T."/>
            <person name="Morin E."/>
            <person name="Murat C."/>
            <person name="Riley R."/>
            <person name="Ohm R."/>
            <person name="Sun H."/>
            <person name="Tunlid A."/>
            <person name="Henrissat B."/>
            <person name="Grigoriev I.V."/>
            <person name="Hibbett D.S."/>
            <person name="Martin F."/>
        </authorList>
    </citation>
    <scope>NUCLEOTIDE SEQUENCE [LARGE SCALE GENOMIC DNA]</scope>
    <source>
        <strain evidence="16">MUT 4182</strain>
    </source>
</reference>
<feature type="region of interest" description="Disordered" evidence="12">
    <location>
        <begin position="86"/>
        <end position="114"/>
    </location>
</feature>
<dbReference type="PANTHER" id="PTHR21506:SF0">
    <property type="entry name" value="CONSERVED OLIGOMERIC GOLGI COMPLEX SUBUNIT 6"/>
    <property type="match status" value="1"/>
</dbReference>
<accession>A0A0C3QYX0</accession>
<evidence type="ECO:0000256" key="8">
    <source>
        <dbReference type="ARBA" id="ARBA00031348"/>
    </source>
</evidence>
<protein>
    <recommendedName>
        <fullName evidence="3 10">Conserved oligomeric Golgi complex subunit 6</fullName>
        <shortName evidence="10">COG complex subunit 6</shortName>
    </recommendedName>
    <alternativeName>
        <fullName evidence="8 10">Component of oligomeric Golgi complex 6</fullName>
    </alternativeName>
</protein>
<dbReference type="InterPro" id="IPR048368">
    <property type="entry name" value="COG6_N"/>
</dbReference>
<evidence type="ECO:0000313" key="16">
    <source>
        <dbReference type="Proteomes" id="UP000054248"/>
    </source>
</evidence>
<dbReference type="STRING" id="1051891.A0A0C3QYX0"/>
<feature type="compositionally biased region" description="Low complexity" evidence="12">
    <location>
        <begin position="682"/>
        <end position="694"/>
    </location>
</feature>
<dbReference type="Pfam" id="PF06419">
    <property type="entry name" value="COG6_N"/>
    <property type="match status" value="1"/>
</dbReference>
<evidence type="ECO:0000313" key="15">
    <source>
        <dbReference type="EMBL" id="KIO34549.1"/>
    </source>
</evidence>
<feature type="domain" description="Conserved Oligomeric Golgi complex subunit 6 C-terminal" evidence="14">
    <location>
        <begin position="278"/>
        <end position="704"/>
    </location>
</feature>
<keyword evidence="7 10" id="KW-0472">Membrane</keyword>
<dbReference type="InterPro" id="IPR010490">
    <property type="entry name" value="COG6"/>
</dbReference>
<dbReference type="Pfam" id="PF20653">
    <property type="entry name" value="COG6_C"/>
    <property type="match status" value="1"/>
</dbReference>
<feature type="region of interest" description="Disordered" evidence="12">
    <location>
        <begin position="1"/>
        <end position="39"/>
    </location>
</feature>
<dbReference type="PANTHER" id="PTHR21506">
    <property type="entry name" value="COMPONENT OF OLIGOMERIC GOLGI COMPLEX 6"/>
    <property type="match status" value="1"/>
</dbReference>
<dbReference type="Proteomes" id="UP000054248">
    <property type="component" value="Unassembled WGS sequence"/>
</dbReference>
<comment type="function">
    <text evidence="10">Acts as component of the peripheral membrane COG complex that is involved in intra-Golgi protein trafficking. COG is located at the cis-Golgi, and regulates tethering of retrograde intra-Golgi vesicles and possibly a number of other membrane trafficking events.</text>
</comment>
<organism evidence="15 16">
    <name type="scientific">Tulasnella calospora MUT 4182</name>
    <dbReference type="NCBI Taxonomy" id="1051891"/>
    <lineage>
        <taxon>Eukaryota</taxon>
        <taxon>Fungi</taxon>
        <taxon>Dikarya</taxon>
        <taxon>Basidiomycota</taxon>
        <taxon>Agaricomycotina</taxon>
        <taxon>Agaricomycetes</taxon>
        <taxon>Cantharellales</taxon>
        <taxon>Tulasnellaceae</taxon>
        <taxon>Tulasnella</taxon>
    </lineage>
</organism>
<keyword evidence="16" id="KW-1185">Reference proteome</keyword>
<dbReference type="GO" id="GO:0006891">
    <property type="term" value="P:intra-Golgi vesicle-mediated transport"/>
    <property type="evidence" value="ECO:0007669"/>
    <property type="project" value="UniProtKB-UniRule"/>
</dbReference>
<evidence type="ECO:0000256" key="9">
    <source>
        <dbReference type="ARBA" id="ARBA00043873"/>
    </source>
</evidence>
<dbReference type="InterPro" id="IPR048369">
    <property type="entry name" value="COG6_C"/>
</dbReference>
<name>A0A0C3QYX0_9AGAM</name>
<comment type="similarity">
    <text evidence="2 10">Belongs to the COG6 family.</text>
</comment>
<proteinExistence type="inferred from homology"/>
<evidence type="ECO:0000256" key="3">
    <source>
        <dbReference type="ARBA" id="ARBA00020973"/>
    </source>
</evidence>
<evidence type="ECO:0000259" key="14">
    <source>
        <dbReference type="Pfam" id="PF20653"/>
    </source>
</evidence>